<proteinExistence type="predicted"/>
<dbReference type="PANTHER" id="PTHR31704:SF37">
    <property type="entry name" value="HEAT SHOCK PROTEIN"/>
    <property type="match status" value="1"/>
</dbReference>
<feature type="domain" description="Myb/SANT-like" evidence="1">
    <location>
        <begin position="21"/>
        <end position="112"/>
    </location>
</feature>
<keyword evidence="3" id="KW-1185">Reference proteome</keyword>
<evidence type="ECO:0000313" key="2">
    <source>
        <dbReference type="EMBL" id="KAK4563691.1"/>
    </source>
</evidence>
<reference evidence="2 3" key="1">
    <citation type="journal article" date="2023" name="G3 (Bethesda)">
        <title>A haplotype-resolved chromosome-scale genome for Quercus rubra L. provides insights into the genetics of adaptive traits for red oak species.</title>
        <authorList>
            <person name="Kapoor B."/>
            <person name="Jenkins J."/>
            <person name="Schmutz J."/>
            <person name="Zhebentyayeva T."/>
            <person name="Kuelheim C."/>
            <person name="Coggeshall M."/>
            <person name="Heim C."/>
            <person name="Lasky J.R."/>
            <person name="Leites L."/>
            <person name="Islam-Faridi N."/>
            <person name="Romero-Severson J."/>
            <person name="DeLeo V.L."/>
            <person name="Lucas S.M."/>
            <person name="Lazic D."/>
            <person name="Gailing O."/>
            <person name="Carlson J."/>
            <person name="Staton M."/>
        </authorList>
    </citation>
    <scope>NUCLEOTIDE SEQUENCE [LARGE SCALE GENOMIC DNA]</scope>
    <source>
        <strain evidence="2">Pseudo-F2</strain>
    </source>
</reference>
<sequence>MGKNTTSNFEANKTRAIWGDPSWTTTFCNLCVEEIEAGNKGIFAASSAKGWSNLVIKFCDETGLNYDKEQLKCRWDVLKADWRVWEKLKGLDTNLGWDVVKGTINDSDDWWNMKLKEIPKALKFRHKGLQNLQQFDKMFRDVAATGAELM</sequence>
<dbReference type="PANTHER" id="PTHR31704">
    <property type="entry name" value="MYB/SANT-LIKE DNA-BINDING DOMAIN PROTEIN-RELATED"/>
    <property type="match status" value="1"/>
</dbReference>
<accession>A0AAN7IB89</accession>
<dbReference type="InterPro" id="IPR024752">
    <property type="entry name" value="Myb/SANT-like_dom"/>
</dbReference>
<evidence type="ECO:0000259" key="1">
    <source>
        <dbReference type="Pfam" id="PF12776"/>
    </source>
</evidence>
<dbReference type="EMBL" id="JAXUIC010000011">
    <property type="protein sequence ID" value="KAK4563691.1"/>
    <property type="molecule type" value="Genomic_DNA"/>
</dbReference>
<protein>
    <recommendedName>
        <fullName evidence="1">Myb/SANT-like domain-containing protein</fullName>
    </recommendedName>
</protein>
<comment type="caution">
    <text evidence="2">The sequence shown here is derived from an EMBL/GenBank/DDBJ whole genome shotgun (WGS) entry which is preliminary data.</text>
</comment>
<evidence type="ECO:0000313" key="3">
    <source>
        <dbReference type="Proteomes" id="UP001324115"/>
    </source>
</evidence>
<dbReference type="Pfam" id="PF12776">
    <property type="entry name" value="Myb_DNA-bind_3"/>
    <property type="match status" value="1"/>
</dbReference>
<dbReference type="Proteomes" id="UP001324115">
    <property type="component" value="Unassembled WGS sequence"/>
</dbReference>
<dbReference type="AlphaFoldDB" id="A0AAN7IB89"/>
<name>A0AAN7IB89_QUERU</name>
<organism evidence="2 3">
    <name type="scientific">Quercus rubra</name>
    <name type="common">Northern red oak</name>
    <name type="synonym">Quercus borealis</name>
    <dbReference type="NCBI Taxonomy" id="3512"/>
    <lineage>
        <taxon>Eukaryota</taxon>
        <taxon>Viridiplantae</taxon>
        <taxon>Streptophyta</taxon>
        <taxon>Embryophyta</taxon>
        <taxon>Tracheophyta</taxon>
        <taxon>Spermatophyta</taxon>
        <taxon>Magnoliopsida</taxon>
        <taxon>eudicotyledons</taxon>
        <taxon>Gunneridae</taxon>
        <taxon>Pentapetalae</taxon>
        <taxon>rosids</taxon>
        <taxon>fabids</taxon>
        <taxon>Fagales</taxon>
        <taxon>Fagaceae</taxon>
        <taxon>Quercus</taxon>
    </lineage>
</organism>
<gene>
    <name evidence="2" type="ORF">RGQ29_006010</name>
</gene>